<feature type="binding site" evidence="9">
    <location>
        <position position="32"/>
    </location>
    <ligand>
        <name>Fe cation</name>
        <dbReference type="ChEBI" id="CHEBI:24875"/>
    </ligand>
</feature>
<evidence type="ECO:0000256" key="8">
    <source>
        <dbReference type="ARBA" id="ARBA00033225"/>
    </source>
</evidence>
<dbReference type="Pfam" id="PF04209">
    <property type="entry name" value="HgmA_C"/>
    <property type="match status" value="1"/>
</dbReference>
<keyword evidence="9" id="KW-0408">Iron</keyword>
<dbReference type="SUPFAM" id="SSF51182">
    <property type="entry name" value="RmlC-like cupins"/>
    <property type="match status" value="1"/>
</dbReference>
<accession>A0AAN8QCC6</accession>
<evidence type="ECO:0000256" key="9">
    <source>
        <dbReference type="PIRSR" id="PIRSR605708-2"/>
    </source>
</evidence>
<dbReference type="EC" id="1.13.11.5" evidence="4"/>
<comment type="cofactor">
    <cofactor evidence="1 9">
        <name>Fe cation</name>
        <dbReference type="ChEBI" id="CHEBI:24875"/>
    </cofactor>
</comment>
<evidence type="ECO:0000256" key="2">
    <source>
        <dbReference type="ARBA" id="ARBA00004704"/>
    </source>
</evidence>
<dbReference type="PANTHER" id="PTHR11056:SF0">
    <property type="entry name" value="HOMOGENTISATE 1,2-DIOXYGENASE"/>
    <property type="match status" value="1"/>
</dbReference>
<dbReference type="AlphaFoldDB" id="A0AAN8QCC6"/>
<dbReference type="EMBL" id="JAGTTL010000028">
    <property type="protein sequence ID" value="KAK6299539.1"/>
    <property type="molecule type" value="Genomic_DNA"/>
</dbReference>
<feature type="binding site" evidence="9">
    <location>
        <position position="41"/>
    </location>
    <ligand>
        <name>homogentisate</name>
        <dbReference type="ChEBI" id="CHEBI:16169"/>
    </ligand>
</feature>
<evidence type="ECO:0000313" key="11">
    <source>
        <dbReference type="EMBL" id="KAK6299539.1"/>
    </source>
</evidence>
<organism evidence="11 12">
    <name type="scientific">Coregonus suidteri</name>
    <dbReference type="NCBI Taxonomy" id="861788"/>
    <lineage>
        <taxon>Eukaryota</taxon>
        <taxon>Metazoa</taxon>
        <taxon>Chordata</taxon>
        <taxon>Craniata</taxon>
        <taxon>Vertebrata</taxon>
        <taxon>Euteleostomi</taxon>
        <taxon>Actinopterygii</taxon>
        <taxon>Neopterygii</taxon>
        <taxon>Teleostei</taxon>
        <taxon>Protacanthopterygii</taxon>
        <taxon>Salmoniformes</taxon>
        <taxon>Salmonidae</taxon>
        <taxon>Coregoninae</taxon>
        <taxon>Coregonus</taxon>
    </lineage>
</organism>
<evidence type="ECO:0000256" key="3">
    <source>
        <dbReference type="ARBA" id="ARBA00007757"/>
    </source>
</evidence>
<dbReference type="PANTHER" id="PTHR11056">
    <property type="entry name" value="HOMOGENTISATE 1,2-DIOXYGENASE"/>
    <property type="match status" value="1"/>
</dbReference>
<comment type="similarity">
    <text evidence="3">Belongs to the homogentisate dioxygenase family.</text>
</comment>
<sequence>MASTLSIFPPHFWGLADHTFRPPYYHRNCMSEFMGLIKGHYEAKEEGFQPGGGSLHSMMTPHGPDRDCFEKSSTAPLKPERVAEGTMAFMFESSFSMAVTKWGLETCKRLDKNYYQCWEPLRKHFDPNWRPSKQ</sequence>
<gene>
    <name evidence="11" type="ORF">J4Q44_G00295720</name>
</gene>
<comment type="caution">
    <text evidence="11">The sequence shown here is derived from an EMBL/GenBank/DDBJ whole genome shotgun (WGS) entry which is preliminary data.</text>
</comment>
<dbReference type="Gene3D" id="2.60.120.10">
    <property type="entry name" value="Jelly Rolls"/>
    <property type="match status" value="1"/>
</dbReference>
<evidence type="ECO:0000256" key="7">
    <source>
        <dbReference type="ARBA" id="ARBA00030437"/>
    </source>
</evidence>
<evidence type="ECO:0000256" key="6">
    <source>
        <dbReference type="ARBA" id="ARBA00030235"/>
    </source>
</evidence>
<evidence type="ECO:0000259" key="10">
    <source>
        <dbReference type="Pfam" id="PF04209"/>
    </source>
</evidence>
<evidence type="ECO:0000256" key="4">
    <source>
        <dbReference type="ARBA" id="ARBA00013127"/>
    </source>
</evidence>
<evidence type="ECO:0000256" key="1">
    <source>
        <dbReference type="ARBA" id="ARBA00001962"/>
    </source>
</evidence>
<dbReference type="InterPro" id="IPR046451">
    <property type="entry name" value="HgmA_C"/>
</dbReference>
<dbReference type="InterPro" id="IPR011051">
    <property type="entry name" value="RmlC_Cupin_sf"/>
</dbReference>
<keyword evidence="9" id="KW-0479">Metal-binding</keyword>
<feature type="binding site" evidence="9">
    <location>
        <position position="62"/>
    </location>
    <ligand>
        <name>homogentisate</name>
        <dbReference type="ChEBI" id="CHEBI:16169"/>
    </ligand>
</feature>
<proteinExistence type="inferred from homology"/>
<keyword evidence="12" id="KW-1185">Reference proteome</keyword>
<evidence type="ECO:0000256" key="5">
    <source>
        <dbReference type="ARBA" id="ARBA00018757"/>
    </source>
</evidence>
<dbReference type="GO" id="GO:0006570">
    <property type="term" value="P:tyrosine metabolic process"/>
    <property type="evidence" value="ECO:0007669"/>
    <property type="project" value="InterPro"/>
</dbReference>
<dbReference type="GO" id="GO:0005737">
    <property type="term" value="C:cytoplasm"/>
    <property type="evidence" value="ECO:0007669"/>
    <property type="project" value="TreeGrafter"/>
</dbReference>
<dbReference type="GO" id="GO:0046872">
    <property type="term" value="F:metal ion binding"/>
    <property type="evidence" value="ECO:0007669"/>
    <property type="project" value="UniProtKB-KW"/>
</dbReference>
<dbReference type="InterPro" id="IPR014710">
    <property type="entry name" value="RmlC-like_jellyroll"/>
</dbReference>
<feature type="binding site" evidence="9">
    <location>
        <position position="26"/>
    </location>
    <ligand>
        <name>Fe cation</name>
        <dbReference type="ChEBI" id="CHEBI:24875"/>
    </ligand>
</feature>
<feature type="binding site" evidence="9">
    <location>
        <position position="62"/>
    </location>
    <ligand>
        <name>Fe cation</name>
        <dbReference type="ChEBI" id="CHEBI:24875"/>
    </ligand>
</feature>
<dbReference type="InterPro" id="IPR005708">
    <property type="entry name" value="Homogentis_dOase"/>
</dbReference>
<dbReference type="Proteomes" id="UP001356427">
    <property type="component" value="Unassembled WGS sequence"/>
</dbReference>
<feature type="domain" description="Homogentisate 1,2-dioxygenase C-terminal" evidence="10">
    <location>
        <begin position="6"/>
        <end position="125"/>
    </location>
</feature>
<protein>
    <recommendedName>
        <fullName evidence="5">Homogentisate 1,2-dioxygenase</fullName>
        <ecNumber evidence="4">1.13.11.5</ecNumber>
    </recommendedName>
    <alternativeName>
        <fullName evidence="6">Homogentisate oxygenase</fullName>
    </alternativeName>
    <alternativeName>
        <fullName evidence="7">Homogentisic acid oxidase</fullName>
    </alternativeName>
    <alternativeName>
        <fullName evidence="8">Homogentisicase</fullName>
    </alternativeName>
</protein>
<dbReference type="GO" id="GO:0004411">
    <property type="term" value="F:homogentisate 1,2-dioxygenase activity"/>
    <property type="evidence" value="ECO:0007669"/>
    <property type="project" value="UniProtKB-EC"/>
</dbReference>
<comment type="pathway">
    <text evidence="2">Amino-acid degradation; L-phenylalanine degradation; acetoacetate and fumarate from L-phenylalanine: step 4/6.</text>
</comment>
<name>A0AAN8QCC6_9TELE</name>
<reference evidence="11 12" key="1">
    <citation type="submission" date="2021-04" db="EMBL/GenBank/DDBJ databases">
        <authorList>
            <person name="De Guttry C."/>
            <person name="Zahm M."/>
            <person name="Klopp C."/>
            <person name="Cabau C."/>
            <person name="Louis A."/>
            <person name="Berthelot C."/>
            <person name="Parey E."/>
            <person name="Roest Crollius H."/>
            <person name="Montfort J."/>
            <person name="Robinson-Rechavi M."/>
            <person name="Bucao C."/>
            <person name="Bouchez O."/>
            <person name="Gislard M."/>
            <person name="Lluch J."/>
            <person name="Milhes M."/>
            <person name="Lampietro C."/>
            <person name="Lopez Roques C."/>
            <person name="Donnadieu C."/>
            <person name="Braasch I."/>
            <person name="Desvignes T."/>
            <person name="Postlethwait J."/>
            <person name="Bobe J."/>
            <person name="Wedekind C."/>
            <person name="Guiguen Y."/>
        </authorList>
    </citation>
    <scope>NUCLEOTIDE SEQUENCE [LARGE SCALE GENOMIC DNA]</scope>
    <source>
        <strain evidence="11">Cs_M1</strain>
        <tissue evidence="11">Blood</tissue>
    </source>
</reference>
<evidence type="ECO:0000313" key="12">
    <source>
        <dbReference type="Proteomes" id="UP001356427"/>
    </source>
</evidence>
<dbReference type="GO" id="GO:0006559">
    <property type="term" value="P:L-phenylalanine catabolic process"/>
    <property type="evidence" value="ECO:0007669"/>
    <property type="project" value="InterPro"/>
</dbReference>